<evidence type="ECO:0000256" key="1">
    <source>
        <dbReference type="PROSITE-ProRule" id="PRU00047"/>
    </source>
</evidence>
<proteinExistence type="predicted"/>
<keyword evidence="1" id="KW-0479">Metal-binding</keyword>
<evidence type="ECO:0000313" key="4">
    <source>
        <dbReference type="EMBL" id="GAA0145576.1"/>
    </source>
</evidence>
<keyword evidence="1" id="KW-0863">Zinc-finger</keyword>
<dbReference type="InterPro" id="IPR001878">
    <property type="entry name" value="Znf_CCHC"/>
</dbReference>
<evidence type="ECO:0000313" key="5">
    <source>
        <dbReference type="Proteomes" id="UP001454036"/>
    </source>
</evidence>
<feature type="domain" description="CCHC-type" evidence="3">
    <location>
        <begin position="173"/>
        <end position="187"/>
    </location>
</feature>
<keyword evidence="5" id="KW-1185">Reference proteome</keyword>
<gene>
    <name evidence="4" type="ORF">LIER_42870</name>
</gene>
<dbReference type="GO" id="GO:0003676">
    <property type="term" value="F:nucleic acid binding"/>
    <property type="evidence" value="ECO:0007669"/>
    <property type="project" value="InterPro"/>
</dbReference>
<dbReference type="PANTHER" id="PTHR31973">
    <property type="entry name" value="POLYPROTEIN, PUTATIVE-RELATED"/>
    <property type="match status" value="1"/>
</dbReference>
<accession>A0AAV3P2J8</accession>
<dbReference type="EMBL" id="BAABME010031394">
    <property type="protein sequence ID" value="GAA0145576.1"/>
    <property type="molecule type" value="Genomic_DNA"/>
</dbReference>
<dbReference type="PROSITE" id="PS50158">
    <property type="entry name" value="ZF_CCHC"/>
    <property type="match status" value="1"/>
</dbReference>
<dbReference type="GO" id="GO:0008270">
    <property type="term" value="F:zinc ion binding"/>
    <property type="evidence" value="ECO:0007669"/>
    <property type="project" value="UniProtKB-KW"/>
</dbReference>
<keyword evidence="1" id="KW-0862">Zinc</keyword>
<feature type="region of interest" description="Disordered" evidence="2">
    <location>
        <begin position="138"/>
        <end position="157"/>
    </location>
</feature>
<sequence>MVEEHSCEISMKIDMVKLKFLVRKYINKIRRQSKIYLKNFIGDIYNDLNIEINVTIAWRAIKAAGYLLYGNENQQFARCRKFICVDGCFSKGAFKGQLLAAVGLDGNNGIYPIACAVVEQKGLENVIQKELPEAEHRLKKRTSRKQGNWKEKAKKREADGVFRASRKGAVKHCKICGIAGHNARSCPCRSELEEGSQPTPARKKRKTEVSSSQPEPSRVEE</sequence>
<evidence type="ECO:0000259" key="3">
    <source>
        <dbReference type="PROSITE" id="PS50158"/>
    </source>
</evidence>
<comment type="caution">
    <text evidence="4">The sequence shown here is derived from an EMBL/GenBank/DDBJ whole genome shotgun (WGS) entry which is preliminary data.</text>
</comment>
<dbReference type="Proteomes" id="UP001454036">
    <property type="component" value="Unassembled WGS sequence"/>
</dbReference>
<name>A0AAV3P2J8_LITER</name>
<dbReference type="AlphaFoldDB" id="A0AAV3P2J8"/>
<organism evidence="4 5">
    <name type="scientific">Lithospermum erythrorhizon</name>
    <name type="common">Purple gromwell</name>
    <name type="synonym">Lithospermum officinale var. erythrorhizon</name>
    <dbReference type="NCBI Taxonomy" id="34254"/>
    <lineage>
        <taxon>Eukaryota</taxon>
        <taxon>Viridiplantae</taxon>
        <taxon>Streptophyta</taxon>
        <taxon>Embryophyta</taxon>
        <taxon>Tracheophyta</taxon>
        <taxon>Spermatophyta</taxon>
        <taxon>Magnoliopsida</taxon>
        <taxon>eudicotyledons</taxon>
        <taxon>Gunneridae</taxon>
        <taxon>Pentapetalae</taxon>
        <taxon>asterids</taxon>
        <taxon>lamiids</taxon>
        <taxon>Boraginales</taxon>
        <taxon>Boraginaceae</taxon>
        <taxon>Boraginoideae</taxon>
        <taxon>Lithospermeae</taxon>
        <taxon>Lithospermum</taxon>
    </lineage>
</organism>
<protein>
    <recommendedName>
        <fullName evidence="3">CCHC-type domain-containing protein</fullName>
    </recommendedName>
</protein>
<feature type="region of interest" description="Disordered" evidence="2">
    <location>
        <begin position="181"/>
        <end position="221"/>
    </location>
</feature>
<reference evidence="4 5" key="1">
    <citation type="submission" date="2024-01" db="EMBL/GenBank/DDBJ databases">
        <title>The complete chloroplast genome sequence of Lithospermum erythrorhizon: insights into the phylogenetic relationship among Boraginaceae species and the maternal lineages of purple gromwells.</title>
        <authorList>
            <person name="Okada T."/>
            <person name="Watanabe K."/>
        </authorList>
    </citation>
    <scope>NUCLEOTIDE SEQUENCE [LARGE SCALE GENOMIC DNA]</scope>
</reference>
<dbReference type="PANTHER" id="PTHR31973:SF187">
    <property type="entry name" value="MUTATOR TRANSPOSASE MUDRA PROTEIN"/>
    <property type="match status" value="1"/>
</dbReference>
<feature type="compositionally biased region" description="Basic and acidic residues" evidence="2">
    <location>
        <begin position="148"/>
        <end position="157"/>
    </location>
</feature>
<evidence type="ECO:0000256" key="2">
    <source>
        <dbReference type="SAM" id="MobiDB-lite"/>
    </source>
</evidence>